<sequence>MLTCLEVNMSQGDPSGYPYQPYGAPYGEQPPPPYGYGYPPPPRSNGPSANAIVSLVLNLFALVSCCNVLGLPGAILAGLAISKSSSEPGTARTMVMWSWILFGVGFVLTIGTFVALGVSGAFDE</sequence>
<keyword evidence="2" id="KW-0472">Membrane</keyword>
<proteinExistence type="predicted"/>
<reference evidence="3" key="1">
    <citation type="submission" date="2016-04" db="EMBL/GenBank/DDBJ databases">
        <authorList>
            <person name="Evans L.H."/>
            <person name="Alamgir A."/>
            <person name="Owens N."/>
            <person name="Weber N.D."/>
            <person name="Virtaneva K."/>
            <person name="Barbian K."/>
            <person name="Babar A."/>
            <person name="Rosenke K."/>
        </authorList>
    </citation>
    <scope>NUCLEOTIDE SEQUENCE</scope>
    <source>
        <strain evidence="3">Nono1</strain>
    </source>
</reference>
<accession>A0A1M4ER87</accession>
<dbReference type="EMBL" id="LT559118">
    <property type="protein sequence ID" value="SBP01359.1"/>
    <property type="molecule type" value="Genomic_DNA"/>
</dbReference>
<organism evidence="3">
    <name type="scientific">Nonomuraea gerenzanensis</name>
    <dbReference type="NCBI Taxonomy" id="93944"/>
    <lineage>
        <taxon>Bacteria</taxon>
        <taxon>Bacillati</taxon>
        <taxon>Actinomycetota</taxon>
        <taxon>Actinomycetes</taxon>
        <taxon>Streptosporangiales</taxon>
        <taxon>Streptosporangiaceae</taxon>
        <taxon>Nonomuraea</taxon>
    </lineage>
</organism>
<gene>
    <name evidence="3" type="ORF">BN4615_P10875</name>
</gene>
<feature type="compositionally biased region" description="Pro residues" evidence="1">
    <location>
        <begin position="28"/>
        <end position="42"/>
    </location>
</feature>
<name>A0A1M4ER87_9ACTN</name>
<feature type="transmembrane region" description="Helical" evidence="2">
    <location>
        <begin position="51"/>
        <end position="79"/>
    </location>
</feature>
<dbReference type="AlphaFoldDB" id="A0A1M4ER87"/>
<feature type="compositionally biased region" description="Low complexity" evidence="1">
    <location>
        <begin position="16"/>
        <end position="27"/>
    </location>
</feature>
<evidence type="ECO:0000256" key="1">
    <source>
        <dbReference type="SAM" id="MobiDB-lite"/>
    </source>
</evidence>
<feature type="transmembrane region" description="Helical" evidence="2">
    <location>
        <begin position="99"/>
        <end position="122"/>
    </location>
</feature>
<evidence type="ECO:0000256" key="2">
    <source>
        <dbReference type="SAM" id="Phobius"/>
    </source>
</evidence>
<keyword evidence="2" id="KW-0812">Transmembrane</keyword>
<evidence type="ECO:0000313" key="3">
    <source>
        <dbReference type="EMBL" id="SBP01359.1"/>
    </source>
</evidence>
<feature type="region of interest" description="Disordered" evidence="1">
    <location>
        <begin position="16"/>
        <end position="42"/>
    </location>
</feature>
<protein>
    <submittedName>
        <fullName evidence="3">Basic proline-rich protein</fullName>
    </submittedName>
</protein>
<keyword evidence="2" id="KW-1133">Transmembrane helix</keyword>